<gene>
    <name evidence="4" type="ORF">P7K49_030121</name>
</gene>
<protein>
    <recommendedName>
        <fullName evidence="3">RRM domain-containing protein</fullName>
    </recommendedName>
</protein>
<accession>A0ABQ9U1C5</accession>
<evidence type="ECO:0000256" key="2">
    <source>
        <dbReference type="SAM" id="MobiDB-lite"/>
    </source>
</evidence>
<feature type="compositionally biased region" description="Pro residues" evidence="2">
    <location>
        <begin position="105"/>
        <end position="120"/>
    </location>
</feature>
<dbReference type="Gene3D" id="3.30.70.330">
    <property type="match status" value="1"/>
</dbReference>
<dbReference type="Proteomes" id="UP001266305">
    <property type="component" value="Unassembled WGS sequence"/>
</dbReference>
<dbReference type="PROSITE" id="PS50102">
    <property type="entry name" value="RRM"/>
    <property type="match status" value="1"/>
</dbReference>
<keyword evidence="1" id="KW-0694">RNA-binding</keyword>
<evidence type="ECO:0000313" key="4">
    <source>
        <dbReference type="EMBL" id="KAK2090837.1"/>
    </source>
</evidence>
<dbReference type="SUPFAM" id="SSF54928">
    <property type="entry name" value="RNA-binding domain, RBD"/>
    <property type="match status" value="1"/>
</dbReference>
<feature type="region of interest" description="Disordered" evidence="2">
    <location>
        <begin position="101"/>
        <end position="120"/>
    </location>
</feature>
<evidence type="ECO:0000313" key="5">
    <source>
        <dbReference type="Proteomes" id="UP001266305"/>
    </source>
</evidence>
<organism evidence="4 5">
    <name type="scientific">Saguinus oedipus</name>
    <name type="common">Cotton-top tamarin</name>
    <name type="synonym">Oedipomidas oedipus</name>
    <dbReference type="NCBI Taxonomy" id="9490"/>
    <lineage>
        <taxon>Eukaryota</taxon>
        <taxon>Metazoa</taxon>
        <taxon>Chordata</taxon>
        <taxon>Craniata</taxon>
        <taxon>Vertebrata</taxon>
        <taxon>Euteleostomi</taxon>
        <taxon>Mammalia</taxon>
        <taxon>Eutheria</taxon>
        <taxon>Euarchontoglires</taxon>
        <taxon>Primates</taxon>
        <taxon>Haplorrhini</taxon>
        <taxon>Platyrrhini</taxon>
        <taxon>Cebidae</taxon>
        <taxon>Callitrichinae</taxon>
        <taxon>Saguinus</taxon>
    </lineage>
</organism>
<dbReference type="Pfam" id="PF00076">
    <property type="entry name" value="RRM_1"/>
    <property type="match status" value="1"/>
</dbReference>
<feature type="domain" description="RRM" evidence="3">
    <location>
        <begin position="3"/>
        <end position="76"/>
    </location>
</feature>
<comment type="caution">
    <text evidence="4">The sequence shown here is derived from an EMBL/GenBank/DDBJ whole genome shotgun (WGS) entry which is preliminary data.</text>
</comment>
<dbReference type="EMBL" id="JASSZA010000016">
    <property type="protein sequence ID" value="KAK2090837.1"/>
    <property type="molecule type" value="Genomic_DNA"/>
</dbReference>
<dbReference type="InterPro" id="IPR000504">
    <property type="entry name" value="RRM_dom"/>
</dbReference>
<reference evidence="4 5" key="1">
    <citation type="submission" date="2023-05" db="EMBL/GenBank/DDBJ databases">
        <title>B98-5 Cell Line De Novo Hybrid Assembly: An Optical Mapping Approach.</title>
        <authorList>
            <person name="Kananen K."/>
            <person name="Auerbach J.A."/>
            <person name="Kautto E."/>
            <person name="Blachly J.S."/>
        </authorList>
    </citation>
    <scope>NUCLEOTIDE SEQUENCE [LARGE SCALE GENOMIC DNA]</scope>
    <source>
        <strain evidence="4">B95-8</strain>
        <tissue evidence="4">Cell line</tissue>
    </source>
</reference>
<dbReference type="InterPro" id="IPR035979">
    <property type="entry name" value="RBD_domain_sf"/>
</dbReference>
<evidence type="ECO:0000256" key="1">
    <source>
        <dbReference type="PROSITE-ProRule" id="PRU00176"/>
    </source>
</evidence>
<keyword evidence="5" id="KW-1185">Reference proteome</keyword>
<name>A0ABQ9U1C5_SAGOE</name>
<evidence type="ECO:0000259" key="3">
    <source>
        <dbReference type="PROSITE" id="PS50102"/>
    </source>
</evidence>
<dbReference type="SMART" id="SM00360">
    <property type="entry name" value="RRM"/>
    <property type="match status" value="1"/>
</dbReference>
<dbReference type="InterPro" id="IPR012677">
    <property type="entry name" value="Nucleotide-bd_a/b_plait_sf"/>
</dbReference>
<proteinExistence type="predicted"/>
<sequence length="120" mass="13093">MMNKLYIGNLSPAVTADDLRQLFGDRKLPLAGQVLLKSGYAFVDYPDQNWAIRAIETLSGSPLPQIRRVLLLLPRRTFSFPLPRAWDLSSSGVSRAALSFRASSPPCPPAPTFGTPSVPP</sequence>